<dbReference type="GeneID" id="93182150"/>
<gene>
    <name evidence="2" type="ORF">KZO38_05305</name>
</gene>
<evidence type="ECO:0000313" key="3">
    <source>
        <dbReference type="Proteomes" id="UP000788426"/>
    </source>
</evidence>
<comment type="caution">
    <text evidence="2">The sequence shown here is derived from an EMBL/GenBank/DDBJ whole genome shotgun (WGS) entry which is preliminary data.</text>
</comment>
<dbReference type="EMBL" id="JAHXCT010000003">
    <property type="protein sequence ID" value="MBW4769175.1"/>
    <property type="molecule type" value="Genomic_DNA"/>
</dbReference>
<dbReference type="Gene3D" id="2.60.120.10">
    <property type="entry name" value="Jelly Rolls"/>
    <property type="match status" value="1"/>
</dbReference>
<dbReference type="Pfam" id="PF07883">
    <property type="entry name" value="Cupin_2"/>
    <property type="match status" value="1"/>
</dbReference>
<keyword evidence="3" id="KW-1185">Reference proteome</keyword>
<dbReference type="PANTHER" id="PTHR37694">
    <property type="entry name" value="SLR8022 PROTEIN"/>
    <property type="match status" value="1"/>
</dbReference>
<reference evidence="2 3" key="1">
    <citation type="submission" date="2021-07" db="EMBL/GenBank/DDBJ databases">
        <title>Genomic diversity and antimicrobial resistance of Prevotella spp. isolated from chronic lung disease airways.</title>
        <authorList>
            <person name="Webb K.A."/>
            <person name="Olagoke O.S."/>
            <person name="Baird T."/>
            <person name="Neill J."/>
            <person name="Pham A."/>
            <person name="Wells T.J."/>
            <person name="Ramsay K.A."/>
            <person name="Bell S.C."/>
            <person name="Sarovich D.S."/>
            <person name="Price E.P."/>
        </authorList>
    </citation>
    <scope>NUCLEOTIDE SEQUENCE [LARGE SCALE GENOMIC DNA]</scope>
    <source>
        <strain evidence="2 3">SCHI0011.S.12</strain>
    </source>
</reference>
<evidence type="ECO:0000259" key="1">
    <source>
        <dbReference type="Pfam" id="PF07883"/>
    </source>
</evidence>
<organism evidence="2 3">
    <name type="scientific">Hoylesella nanceiensis</name>
    <dbReference type="NCBI Taxonomy" id="425941"/>
    <lineage>
        <taxon>Bacteria</taxon>
        <taxon>Pseudomonadati</taxon>
        <taxon>Bacteroidota</taxon>
        <taxon>Bacteroidia</taxon>
        <taxon>Bacteroidales</taxon>
        <taxon>Prevotellaceae</taxon>
        <taxon>Hoylesella</taxon>
    </lineage>
</organism>
<dbReference type="SUPFAM" id="SSF51182">
    <property type="entry name" value="RmlC-like cupins"/>
    <property type="match status" value="1"/>
</dbReference>
<dbReference type="RefSeq" id="WP_018362117.1">
    <property type="nucleotide sequence ID" value="NZ_CAJZHJ010000003.1"/>
</dbReference>
<dbReference type="Proteomes" id="UP000788426">
    <property type="component" value="Unassembled WGS sequence"/>
</dbReference>
<accession>A0ABS6YC82</accession>
<sequence length="109" mass="11957">MEKKIEKGTQFIPQEMIDYSEGGIVSKEFLHNDAGSLTLFAFDAGQALSEHSAPFDATVQVLDGEAVIKIDGVERTVTAGETIIMPANHPHALRADKRFKMLLIMIKGK</sequence>
<dbReference type="CDD" id="cd02230">
    <property type="entry name" value="cupin_HP0902-like"/>
    <property type="match status" value="1"/>
</dbReference>
<dbReference type="InterPro" id="IPR013096">
    <property type="entry name" value="Cupin_2"/>
</dbReference>
<dbReference type="PANTHER" id="PTHR37694:SF1">
    <property type="entry name" value="SLR8022 PROTEIN"/>
    <property type="match status" value="1"/>
</dbReference>
<feature type="domain" description="Cupin type-2" evidence="1">
    <location>
        <begin position="40"/>
        <end position="104"/>
    </location>
</feature>
<name>A0ABS6YC82_9BACT</name>
<dbReference type="InterPro" id="IPR014710">
    <property type="entry name" value="RmlC-like_jellyroll"/>
</dbReference>
<dbReference type="InterPro" id="IPR011051">
    <property type="entry name" value="RmlC_Cupin_sf"/>
</dbReference>
<proteinExistence type="predicted"/>
<evidence type="ECO:0000313" key="2">
    <source>
        <dbReference type="EMBL" id="MBW4769175.1"/>
    </source>
</evidence>
<protein>
    <submittedName>
        <fullName evidence="2">Cupin domain-containing protein</fullName>
    </submittedName>
</protein>